<reference evidence="1 2" key="1">
    <citation type="journal article" date="2022" name="Plant J.">
        <title>Chromosome-level genome of Camellia lanceoleosa provides a valuable resource for understanding genome evolution and self-incompatibility.</title>
        <authorList>
            <person name="Gong W."/>
            <person name="Xiao S."/>
            <person name="Wang L."/>
            <person name="Liao Z."/>
            <person name="Chang Y."/>
            <person name="Mo W."/>
            <person name="Hu G."/>
            <person name="Li W."/>
            <person name="Zhao G."/>
            <person name="Zhu H."/>
            <person name="Hu X."/>
            <person name="Ji K."/>
            <person name="Xiang X."/>
            <person name="Song Q."/>
            <person name="Yuan D."/>
            <person name="Jin S."/>
            <person name="Zhang L."/>
        </authorList>
    </citation>
    <scope>NUCLEOTIDE SEQUENCE [LARGE SCALE GENOMIC DNA]</scope>
    <source>
        <strain evidence="1">SQ_2022a</strain>
    </source>
</reference>
<name>A0ACC0FUN9_9ERIC</name>
<gene>
    <name evidence="1" type="ORF">LOK49_LG12G00593</name>
</gene>
<evidence type="ECO:0000313" key="1">
    <source>
        <dbReference type="EMBL" id="KAI7992355.1"/>
    </source>
</evidence>
<protein>
    <submittedName>
        <fullName evidence="1">F-box/LRR-repeat protein 17</fullName>
    </submittedName>
</protein>
<organism evidence="1 2">
    <name type="scientific">Camellia lanceoleosa</name>
    <dbReference type="NCBI Taxonomy" id="1840588"/>
    <lineage>
        <taxon>Eukaryota</taxon>
        <taxon>Viridiplantae</taxon>
        <taxon>Streptophyta</taxon>
        <taxon>Embryophyta</taxon>
        <taxon>Tracheophyta</taxon>
        <taxon>Spermatophyta</taxon>
        <taxon>Magnoliopsida</taxon>
        <taxon>eudicotyledons</taxon>
        <taxon>Gunneridae</taxon>
        <taxon>Pentapetalae</taxon>
        <taxon>asterids</taxon>
        <taxon>Ericales</taxon>
        <taxon>Theaceae</taxon>
        <taxon>Camellia</taxon>
    </lineage>
</organism>
<dbReference type="Proteomes" id="UP001060215">
    <property type="component" value="Chromosome 13"/>
</dbReference>
<sequence length="626" mass="69836">MAFGRRILSSIFDNKNDSDQEKNFLENGSMFLEDLIAFSNGKYNSSIRRFSIQELSQATNGFCSNQIVLVDDFKIYKGSFDKRLILIKKHNDSHSIYAKSQAIRDMVITSLMSSHKNVLKLIGCCLDLDFPASVYEYAAGGRIELLYNCLYKSEGGMAENGGSSSLTWNSRLKIANDIAYAVIYMHTVFSTPIIHRGLKPSNIIIDQFGVAKLLDFSLSISIPPGETQVEDEAYGTVGFIDPVYMSTGFLTEKSDVYSFGVILLELLTGKRSMDLYHDTNQQSLQVWVKDSVEKDQFNGLVDPRILKERGGIEQEQQLKAHNEREFLLKFSAMEIYNESVRDLLSTDSTPLRLLDDPEVFNCPNLKEISLDFSRQENDNTDLTNMVDGLGRNCPRLQNIHIASVRLSHAVVLALTAANLRGLQMLSLVLGSEITDTSVTAIASNYSNLELLDLSGSSISDSGIGMICNVFPETLSRLLLALCPNITSSGIQFAAAQLPLLEIMDCGMTICDPNFQIPNFEESCDHESQKTPNSKLHLIYQKLIIKHGKLKKLSLWGCSGLDVSSEAAAVENHFPYRRLGDGSKRVRVPLFLGQQKFVHPILQSLKNIMGMAVDVLNFEIDKQKVHT</sequence>
<accession>A0ACC0FUN9</accession>
<comment type="caution">
    <text evidence="1">The sequence shown here is derived from an EMBL/GenBank/DDBJ whole genome shotgun (WGS) entry which is preliminary data.</text>
</comment>
<proteinExistence type="predicted"/>
<dbReference type="EMBL" id="CM045770">
    <property type="protein sequence ID" value="KAI7992355.1"/>
    <property type="molecule type" value="Genomic_DNA"/>
</dbReference>
<evidence type="ECO:0000313" key="2">
    <source>
        <dbReference type="Proteomes" id="UP001060215"/>
    </source>
</evidence>
<keyword evidence="2" id="KW-1185">Reference proteome</keyword>